<evidence type="ECO:0000256" key="5">
    <source>
        <dbReference type="ARBA" id="ARBA00023239"/>
    </source>
</evidence>
<dbReference type="Proteomes" id="UP001151071">
    <property type="component" value="Unassembled WGS sequence"/>
</dbReference>
<feature type="site" description="Transition state stabilizer" evidence="7">
    <location>
        <position position="15"/>
    </location>
</feature>
<dbReference type="GO" id="GO:0030145">
    <property type="term" value="F:manganese ion binding"/>
    <property type="evidence" value="ECO:0007669"/>
    <property type="project" value="UniProtKB-UniRule"/>
</dbReference>
<dbReference type="NCBIfam" id="TIGR03217">
    <property type="entry name" value="4OH_2_O_val_ald"/>
    <property type="match status" value="1"/>
</dbReference>
<comment type="catalytic activity">
    <reaction evidence="7">
        <text>(S)-4-hydroxy-2-oxopentanoate = acetaldehyde + pyruvate</text>
        <dbReference type="Rhea" id="RHEA:22624"/>
        <dbReference type="ChEBI" id="CHEBI:15343"/>
        <dbReference type="ChEBI" id="CHEBI:15361"/>
        <dbReference type="ChEBI" id="CHEBI:73143"/>
        <dbReference type="EC" id="4.1.3.39"/>
    </reaction>
</comment>
<keyword evidence="5 7" id="KW-0456">Lyase</keyword>
<feature type="binding site" evidence="7">
    <location>
        <position position="169"/>
    </location>
    <ligand>
        <name>substrate</name>
    </ligand>
</feature>
<dbReference type="EC" id="4.1.3.39" evidence="7 8"/>
<dbReference type="InterPro" id="IPR000891">
    <property type="entry name" value="PYR_CT"/>
</dbReference>
<dbReference type="HAMAP" id="MF_01656">
    <property type="entry name" value="HOA"/>
    <property type="match status" value="1"/>
</dbReference>
<reference evidence="10" key="1">
    <citation type="submission" date="2022-12" db="EMBL/GenBank/DDBJ databases">
        <title>Draft genome sequence of the thermophilic strain Brevibacillus thermoruber HT42, isolated from Los Humeros, Puebla, Mexico, with biotechnological potential.</title>
        <authorList>
            <person name="Lara Sanchez J."/>
            <person name="Solis Palacios R."/>
            <person name="Bustos Baena A.S."/>
            <person name="Ruz Baez A.E."/>
            <person name="Espinosa Luna G."/>
            <person name="Oliart Ros R.M."/>
        </authorList>
    </citation>
    <scope>NUCLEOTIDE SEQUENCE</scope>
    <source>
        <strain evidence="10">HT42</strain>
    </source>
</reference>
<dbReference type="InterPro" id="IPR035685">
    <property type="entry name" value="DRE_TIM_HOA"/>
</dbReference>
<keyword evidence="2 7" id="KW-0479">Metal-binding</keyword>
<organism evidence="10 11">
    <name type="scientific">Brevibacillus thermoruber</name>
    <dbReference type="NCBI Taxonomy" id="33942"/>
    <lineage>
        <taxon>Bacteria</taxon>
        <taxon>Bacillati</taxon>
        <taxon>Bacillota</taxon>
        <taxon>Bacilli</taxon>
        <taxon>Bacillales</taxon>
        <taxon>Paenibacillaceae</taxon>
        <taxon>Brevibacillus</taxon>
    </lineage>
</organism>
<feature type="binding site" evidence="7">
    <location>
        <position position="16"/>
    </location>
    <ligand>
        <name>Mn(2+)</name>
        <dbReference type="ChEBI" id="CHEBI:29035"/>
    </ligand>
</feature>
<dbReference type="NCBIfam" id="NF006049">
    <property type="entry name" value="PRK08195.1"/>
    <property type="match status" value="1"/>
</dbReference>
<evidence type="ECO:0000256" key="6">
    <source>
        <dbReference type="ARBA" id="ARBA00023518"/>
    </source>
</evidence>
<keyword evidence="4 7" id="KW-0464">Manganese</keyword>
<dbReference type="InterPro" id="IPR050073">
    <property type="entry name" value="2-IPM_HCS-like"/>
</dbReference>
<feature type="active site" description="Proton acceptor" evidence="7">
    <location>
        <position position="19"/>
    </location>
</feature>
<dbReference type="SUPFAM" id="SSF89000">
    <property type="entry name" value="post-HMGL domain-like"/>
    <property type="match status" value="1"/>
</dbReference>
<feature type="binding site" evidence="7">
    <location>
        <position position="287"/>
    </location>
    <ligand>
        <name>substrate</name>
    </ligand>
</feature>
<feature type="domain" description="Pyruvate carboxyltransferase" evidence="9">
    <location>
        <begin position="7"/>
        <end position="257"/>
    </location>
</feature>
<keyword evidence="3 7" id="KW-0058">Aromatic hydrocarbons catabolism</keyword>
<feature type="binding site" evidence="7">
    <location>
        <position position="196"/>
    </location>
    <ligand>
        <name>substrate</name>
    </ligand>
</feature>
<evidence type="ECO:0000256" key="2">
    <source>
        <dbReference type="ARBA" id="ARBA00022723"/>
    </source>
</evidence>
<dbReference type="Pfam" id="PF00682">
    <property type="entry name" value="HMGL-like"/>
    <property type="match status" value="1"/>
</dbReference>
<gene>
    <name evidence="10" type="primary">dmpG</name>
    <name evidence="10" type="ORF">O3V59_19135</name>
</gene>
<protein>
    <recommendedName>
        <fullName evidence="7 8">4-hydroxy-2-oxovalerate aldolase</fullName>
        <shortName evidence="7">HOA</shortName>
        <ecNumber evidence="7 8">4.1.3.39</ecNumber>
    </recommendedName>
    <alternativeName>
        <fullName evidence="7">4-hydroxy-2-keto-pentanoic acid aldolase</fullName>
    </alternativeName>
    <alternativeName>
        <fullName evidence="7">4-hydroxy-2-oxopentanoate aldolase</fullName>
    </alternativeName>
</protein>
<evidence type="ECO:0000256" key="3">
    <source>
        <dbReference type="ARBA" id="ARBA00022797"/>
    </source>
</evidence>
<feature type="binding site" evidence="7">
    <location>
        <begin position="15"/>
        <end position="16"/>
    </location>
    <ligand>
        <name>substrate</name>
    </ligand>
</feature>
<dbReference type="GO" id="GO:0008701">
    <property type="term" value="F:4-hydroxy-2-oxovalerate aldolase activity"/>
    <property type="evidence" value="ECO:0007669"/>
    <property type="project" value="UniProtKB-UniRule"/>
</dbReference>
<dbReference type="SUPFAM" id="SSF51569">
    <property type="entry name" value="Aldolase"/>
    <property type="match status" value="1"/>
</dbReference>
<dbReference type="EMBL" id="JAPYYP010000032">
    <property type="protein sequence ID" value="MDA5110466.1"/>
    <property type="molecule type" value="Genomic_DNA"/>
</dbReference>
<comment type="caution">
    <text evidence="10">The sequence shown here is derived from an EMBL/GenBank/DDBJ whole genome shotgun (WGS) entry which is preliminary data.</text>
</comment>
<feature type="binding site" evidence="7">
    <location>
        <position position="196"/>
    </location>
    <ligand>
        <name>Mn(2+)</name>
        <dbReference type="ChEBI" id="CHEBI:29035"/>
    </ligand>
</feature>
<dbReference type="InterPro" id="IPR013785">
    <property type="entry name" value="Aldolase_TIM"/>
</dbReference>
<evidence type="ECO:0000256" key="8">
    <source>
        <dbReference type="NCBIfam" id="TIGR03217"/>
    </source>
</evidence>
<evidence type="ECO:0000256" key="4">
    <source>
        <dbReference type="ARBA" id="ARBA00023211"/>
    </source>
</evidence>
<dbReference type="PANTHER" id="PTHR10277:SF9">
    <property type="entry name" value="2-ISOPROPYLMALATE SYNTHASE 1, CHLOROPLASTIC-RELATED"/>
    <property type="match status" value="1"/>
</dbReference>
<keyword evidence="11" id="KW-1185">Reference proteome</keyword>
<feature type="binding site" evidence="7">
    <location>
        <position position="198"/>
    </location>
    <ligand>
        <name>Mn(2+)</name>
        <dbReference type="ChEBI" id="CHEBI:29035"/>
    </ligand>
</feature>
<accession>A0A9X3TSW8</accession>
<dbReference type="InterPro" id="IPR012425">
    <property type="entry name" value="DmpG_comm"/>
</dbReference>
<dbReference type="Gene3D" id="3.20.20.70">
    <property type="entry name" value="Aldolase class I"/>
    <property type="match status" value="1"/>
</dbReference>
<dbReference type="Gene3D" id="1.10.8.60">
    <property type="match status" value="1"/>
</dbReference>
<evidence type="ECO:0000313" key="10">
    <source>
        <dbReference type="EMBL" id="MDA5110466.1"/>
    </source>
</evidence>
<dbReference type="GO" id="GO:0009098">
    <property type="term" value="P:L-leucine biosynthetic process"/>
    <property type="evidence" value="ECO:0007669"/>
    <property type="project" value="TreeGrafter"/>
</dbReference>
<evidence type="ECO:0000313" key="11">
    <source>
        <dbReference type="Proteomes" id="UP001151071"/>
    </source>
</evidence>
<evidence type="ECO:0000256" key="7">
    <source>
        <dbReference type="HAMAP-Rule" id="MF_01656"/>
    </source>
</evidence>
<comment type="catalytic activity">
    <reaction evidence="6">
        <text>(S)-4-hydroxy-2-oxohexanoate = propanal + pyruvate</text>
        <dbReference type="Rhea" id="RHEA:36003"/>
        <dbReference type="ChEBI" id="CHEBI:15361"/>
        <dbReference type="ChEBI" id="CHEBI:17153"/>
        <dbReference type="ChEBI" id="CHEBI:73142"/>
        <dbReference type="EC" id="4.1.3.43"/>
    </reaction>
    <physiologicalReaction direction="left-to-right" evidence="6">
        <dbReference type="Rhea" id="RHEA:36004"/>
    </physiologicalReaction>
</comment>
<dbReference type="GO" id="GO:0003852">
    <property type="term" value="F:2-isopropylmalate synthase activity"/>
    <property type="evidence" value="ECO:0007669"/>
    <property type="project" value="TreeGrafter"/>
</dbReference>
<comment type="similarity">
    <text evidence="1 7">Belongs to the 4-hydroxy-2-oxovalerate aldolase family.</text>
</comment>
<dbReference type="Pfam" id="PF07836">
    <property type="entry name" value="DmpG_comm"/>
    <property type="match status" value="1"/>
</dbReference>
<dbReference type="CDD" id="cd07943">
    <property type="entry name" value="DRE_TIM_HOA"/>
    <property type="match status" value="1"/>
</dbReference>
<dbReference type="PROSITE" id="PS50991">
    <property type="entry name" value="PYR_CT"/>
    <property type="match status" value="1"/>
</dbReference>
<name>A0A9X3TSW8_9BACL</name>
<evidence type="ECO:0000256" key="1">
    <source>
        <dbReference type="ARBA" id="ARBA00008944"/>
    </source>
</evidence>
<proteinExistence type="inferred from homology"/>
<evidence type="ECO:0000259" key="9">
    <source>
        <dbReference type="PROSITE" id="PS50991"/>
    </source>
</evidence>
<dbReference type="PANTHER" id="PTHR10277">
    <property type="entry name" value="HOMOCITRATE SYNTHASE-RELATED"/>
    <property type="match status" value="1"/>
</dbReference>
<sequence>MSMERDLFITEVALRDGSHAIAHQFTVEQVTRVARALGEAHVPYIEVSHGDGLGGSSLQYGLSRTNEMELIEAAVSVSGESKVAVLVLPGIGTVRELKEAAKLGVKMARIATHVTEADVSAQHIQTARELGLETVGFLMMAHMAPVEKLVEQAALMESCGAETVYIVDSAGALLPHQVRERVRALRQRLRVHVGFHGHNNLSLAMANTLAAIEEGATRIDGSMRCLGAGAGNTQTEVLVAVLEKLGIKTGIDVYKLMDAAEEIVAPILAAPQEITRDSLVLGYAGVYSSFLLHARRAAQTFSLDSRDILMEVGRRKVVGGQEDMIVDIAAELARQKTGAAVNQEERYG</sequence>
<dbReference type="InterPro" id="IPR017629">
    <property type="entry name" value="4OH_2_O-val_aldolase"/>
</dbReference>
<dbReference type="AlphaFoldDB" id="A0A9X3TSW8"/>